<evidence type="ECO:0000259" key="3">
    <source>
        <dbReference type="PROSITE" id="PS50109"/>
    </source>
</evidence>
<protein>
    <submittedName>
        <fullName evidence="4">Histidine kinase</fullName>
    </submittedName>
</protein>
<dbReference type="Gene3D" id="3.30.565.10">
    <property type="entry name" value="Histidine kinase-like ATPase, C-terminal domain"/>
    <property type="match status" value="1"/>
</dbReference>
<dbReference type="PANTHER" id="PTHR34220:SF7">
    <property type="entry name" value="SENSOR HISTIDINE KINASE YPDA"/>
    <property type="match status" value="1"/>
</dbReference>
<sequence>MPDNTDNTIEDDQPLKRLKTLTSDEADAAPLEIQDVFDMELLQRIQDAFSEATGVAAIFVDRNGDPVLKYSNFTPFCTAIRTIPEFYKHCTNSDDMGGRNANRVQRPKIYTCHGGLVDMAVPIQVRGEYLGAILAGQVRIPPEEAAQLPMGVPGCLTDFSDYPEFLELRKHVPHSTLGRVKAAAELMYTIANYLAELSASRMTQEKLRKANEQLMMEIHRRSEAESALRDADLRALKAQINPHFFFNVLNTIGRLAMLEGATQTQEMVYHFSDLLRYTLQTGENDFVRLEDELNNARNFLHIQKVRQGDHLNYVFDCDESLNAAFCPFMIVQPFIENSIKYVVEARKVPSTITVKTESDGHDLLIHIIDDGDGIPDEKIDALLNEEFRTDESKKGMGIGVQNVNKRLRYYYGKGYGITYVKGLAQGTHVIIRIPNKTLPGSM</sequence>
<dbReference type="Pfam" id="PF10114">
    <property type="entry name" value="PocR"/>
    <property type="match status" value="1"/>
</dbReference>
<keyword evidence="1 4" id="KW-0418">Kinase</keyword>
<dbReference type="Proteomes" id="UP000473648">
    <property type="component" value="Unassembled WGS sequence"/>
</dbReference>
<dbReference type="Pfam" id="PF02518">
    <property type="entry name" value="HATPase_c"/>
    <property type="match status" value="1"/>
</dbReference>
<dbReference type="GO" id="GO:0000155">
    <property type="term" value="F:phosphorelay sensor kinase activity"/>
    <property type="evidence" value="ECO:0007669"/>
    <property type="project" value="InterPro"/>
</dbReference>
<dbReference type="Pfam" id="PF06580">
    <property type="entry name" value="His_kinase"/>
    <property type="match status" value="1"/>
</dbReference>
<dbReference type="PROSITE" id="PS50109">
    <property type="entry name" value="HIS_KIN"/>
    <property type="match status" value="1"/>
</dbReference>
<dbReference type="InterPro" id="IPR005467">
    <property type="entry name" value="His_kinase_dom"/>
</dbReference>
<dbReference type="AlphaFoldDB" id="A0A6L5GPK8"/>
<name>A0A6L5GPK8_9FIRM</name>
<evidence type="ECO:0000256" key="2">
    <source>
        <dbReference type="ARBA" id="ARBA00023012"/>
    </source>
</evidence>
<reference evidence="4" key="1">
    <citation type="journal article" date="2020" name="Appl. Environ. Microbiol.">
        <title>Medium-Chain Fatty Acid Synthesis by 'Candidatus Weimeria bifida' gen. nov., sp. nov., and 'Candidatus Pseudoramibacter fermentans' sp. nov.</title>
        <authorList>
            <person name="Scarborough M.J."/>
            <person name="Myers K.S."/>
            <person name="Donohue T.J."/>
            <person name="Noguera D.R."/>
        </authorList>
    </citation>
    <scope>NUCLEOTIDE SEQUENCE</scope>
    <source>
        <strain evidence="4">EUB1.1</strain>
    </source>
</reference>
<keyword evidence="1 4" id="KW-0808">Transferase</keyword>
<evidence type="ECO:0000256" key="1">
    <source>
        <dbReference type="ARBA" id="ARBA00022777"/>
    </source>
</evidence>
<keyword evidence="2" id="KW-0902">Two-component regulatory system</keyword>
<dbReference type="PANTHER" id="PTHR34220">
    <property type="entry name" value="SENSOR HISTIDINE KINASE YPDA"/>
    <property type="match status" value="1"/>
</dbReference>
<dbReference type="EMBL" id="VOGB01000003">
    <property type="protein sequence ID" value="MQM72154.1"/>
    <property type="molecule type" value="Genomic_DNA"/>
</dbReference>
<accession>A0A6L5GPK8</accession>
<feature type="domain" description="Histidine kinase" evidence="3">
    <location>
        <begin position="330"/>
        <end position="437"/>
    </location>
</feature>
<dbReference type="InterPro" id="IPR010559">
    <property type="entry name" value="Sig_transdc_His_kin_internal"/>
</dbReference>
<gene>
    <name evidence="4" type="ORF">FRC53_01725</name>
</gene>
<dbReference type="GO" id="GO:0016020">
    <property type="term" value="C:membrane"/>
    <property type="evidence" value="ECO:0007669"/>
    <property type="project" value="InterPro"/>
</dbReference>
<dbReference type="SUPFAM" id="SSF55874">
    <property type="entry name" value="ATPase domain of HSP90 chaperone/DNA topoisomerase II/histidine kinase"/>
    <property type="match status" value="1"/>
</dbReference>
<proteinExistence type="predicted"/>
<evidence type="ECO:0000313" key="4">
    <source>
        <dbReference type="EMBL" id="MQM72154.1"/>
    </source>
</evidence>
<dbReference type="SMART" id="SM00387">
    <property type="entry name" value="HATPase_c"/>
    <property type="match status" value="1"/>
</dbReference>
<keyword evidence="5" id="KW-1185">Reference proteome</keyword>
<comment type="caution">
    <text evidence="4">The sequence shown here is derived from an EMBL/GenBank/DDBJ whole genome shotgun (WGS) entry which is preliminary data.</text>
</comment>
<dbReference type="InterPro" id="IPR050640">
    <property type="entry name" value="Bact_2-comp_sensor_kinase"/>
</dbReference>
<dbReference type="InterPro" id="IPR036890">
    <property type="entry name" value="HATPase_C_sf"/>
</dbReference>
<organism evidence="4 5">
    <name type="scientific">Candidatus Pseudoramibacter fermentans</name>
    <dbReference type="NCBI Taxonomy" id="2594427"/>
    <lineage>
        <taxon>Bacteria</taxon>
        <taxon>Bacillati</taxon>
        <taxon>Bacillota</taxon>
        <taxon>Clostridia</taxon>
        <taxon>Eubacteriales</taxon>
        <taxon>Eubacteriaceae</taxon>
        <taxon>Pseudoramibacter</taxon>
    </lineage>
</organism>
<dbReference type="InterPro" id="IPR003594">
    <property type="entry name" value="HATPase_dom"/>
</dbReference>
<evidence type="ECO:0000313" key="5">
    <source>
        <dbReference type="Proteomes" id="UP000473648"/>
    </source>
</evidence>
<dbReference type="InterPro" id="IPR018771">
    <property type="entry name" value="PocR_dom"/>
</dbReference>